<dbReference type="InParanoid" id="H6C0G0"/>
<dbReference type="PANTHER" id="PTHR48418:SF1">
    <property type="entry name" value="TRNA WYBUTOSINE-SYNTHESIZING PROTEIN 3"/>
    <property type="match status" value="1"/>
</dbReference>
<dbReference type="GO" id="GO:0032259">
    <property type="term" value="P:methylation"/>
    <property type="evidence" value="ECO:0007669"/>
    <property type="project" value="UniProtKB-KW"/>
</dbReference>
<accession>H6C0G0</accession>
<reference evidence="11" key="1">
    <citation type="submission" date="2011-07" db="EMBL/GenBank/DDBJ databases">
        <title>The Genome Sequence of Exophiala (Wangiella) dermatitidis NIH/UT8656.</title>
        <authorList>
            <consortium name="The Broad Institute Genome Sequencing Platform"/>
            <person name="Cuomo C."/>
            <person name="Wang Z."/>
            <person name="Hunicke-Smith S."/>
            <person name="Szanislo P.J."/>
            <person name="Earl A."/>
            <person name="Young S.K."/>
            <person name="Zeng Q."/>
            <person name="Gargeya S."/>
            <person name="Fitzgerald M."/>
            <person name="Haas B."/>
            <person name="Abouelleil A."/>
            <person name="Alvarado L."/>
            <person name="Arachchi H.M."/>
            <person name="Berlin A."/>
            <person name="Brown A."/>
            <person name="Chapman S.B."/>
            <person name="Chen Z."/>
            <person name="Dunbar C."/>
            <person name="Freedman E."/>
            <person name="Gearin G."/>
            <person name="Gellesch M."/>
            <person name="Goldberg J."/>
            <person name="Griggs A."/>
            <person name="Gujja S."/>
            <person name="Heiman D."/>
            <person name="Howarth C."/>
            <person name="Larson L."/>
            <person name="Lui A."/>
            <person name="MacDonald P.J.P."/>
            <person name="Montmayeur A."/>
            <person name="Murphy C."/>
            <person name="Neiman D."/>
            <person name="Pearson M."/>
            <person name="Priest M."/>
            <person name="Roberts A."/>
            <person name="Saif S."/>
            <person name="Shea T."/>
            <person name="Shenoy N."/>
            <person name="Sisk P."/>
            <person name="Stolte C."/>
            <person name="Sykes S."/>
            <person name="Wortman J."/>
            <person name="Nusbaum C."/>
            <person name="Birren B."/>
        </authorList>
    </citation>
    <scope>NUCLEOTIDE SEQUENCE</scope>
    <source>
        <strain evidence="11">NIH/UT8656</strain>
    </source>
</reference>
<comment type="catalytic activity">
    <reaction evidence="8">
        <text>4-demethyl-7-[(3S)-3-amino-3-carboxypropyl]wyosine(37) in tRNA(Phe) + S-adenosyl-L-methionine = 7-[(3S)-3-amino-3-carboxypropyl]wyosine(37) in tRNA(Phe) + S-adenosyl-L-homocysteine + H(+)</text>
        <dbReference type="Rhea" id="RHEA:36635"/>
        <dbReference type="Rhea" id="RHEA-COMP:10378"/>
        <dbReference type="Rhea" id="RHEA-COMP:10379"/>
        <dbReference type="ChEBI" id="CHEBI:15378"/>
        <dbReference type="ChEBI" id="CHEBI:57856"/>
        <dbReference type="ChEBI" id="CHEBI:59789"/>
        <dbReference type="ChEBI" id="CHEBI:73543"/>
        <dbReference type="ChEBI" id="CHEBI:73550"/>
        <dbReference type="EC" id="2.1.1.282"/>
    </reaction>
</comment>
<evidence type="ECO:0000313" key="11">
    <source>
        <dbReference type="EMBL" id="EHY56387.1"/>
    </source>
</evidence>
<dbReference type="EC" id="2.1.1.282" evidence="2"/>
<evidence type="ECO:0000259" key="10">
    <source>
        <dbReference type="Pfam" id="PF02676"/>
    </source>
</evidence>
<evidence type="ECO:0000256" key="6">
    <source>
        <dbReference type="ARBA" id="ARBA00022694"/>
    </source>
</evidence>
<feature type="region of interest" description="Disordered" evidence="9">
    <location>
        <begin position="138"/>
        <end position="160"/>
    </location>
</feature>
<feature type="compositionally biased region" description="Low complexity" evidence="9">
    <location>
        <begin position="335"/>
        <end position="344"/>
    </location>
</feature>
<keyword evidence="3" id="KW-0489">Methyltransferase</keyword>
<feature type="region of interest" description="Disordered" evidence="9">
    <location>
        <begin position="92"/>
        <end position="126"/>
    </location>
</feature>
<dbReference type="OMA" id="CHQCHTH"/>
<feature type="compositionally biased region" description="Polar residues" evidence="9">
    <location>
        <begin position="388"/>
        <end position="407"/>
    </location>
</feature>
<protein>
    <recommendedName>
        <fullName evidence="2">tRNA(Phe) 7-[(3-amino-3-carboxypropyl)-4-demethylwyosine(37)-N(4)]-methyltransferase</fullName>
        <ecNumber evidence="2">2.1.1.282</ecNumber>
    </recommendedName>
    <alternativeName>
        <fullName evidence="7">tRNA(Phe) 7-((3-amino-3-carboxypropyl)-4-demethylwyosine(37)-N(4))-methyltransferase</fullName>
    </alternativeName>
</protein>
<dbReference type="eggNOG" id="KOG1228">
    <property type="taxonomic scope" value="Eukaryota"/>
</dbReference>
<name>H6C0G0_EXODN</name>
<evidence type="ECO:0000256" key="7">
    <source>
        <dbReference type="ARBA" id="ARBA00030554"/>
    </source>
</evidence>
<evidence type="ECO:0000313" key="12">
    <source>
        <dbReference type="Proteomes" id="UP000007304"/>
    </source>
</evidence>
<dbReference type="VEuPathDB" id="FungiDB:HMPREF1120_04469"/>
<dbReference type="GO" id="GO:0008033">
    <property type="term" value="P:tRNA processing"/>
    <property type="evidence" value="ECO:0007669"/>
    <property type="project" value="UniProtKB-KW"/>
</dbReference>
<dbReference type="OrthoDB" id="263283at2759"/>
<dbReference type="SUPFAM" id="SSF111278">
    <property type="entry name" value="SSo0622-like"/>
    <property type="match status" value="1"/>
</dbReference>
<feature type="region of interest" description="Disordered" evidence="9">
    <location>
        <begin position="335"/>
        <end position="426"/>
    </location>
</feature>
<evidence type="ECO:0000256" key="5">
    <source>
        <dbReference type="ARBA" id="ARBA00022691"/>
    </source>
</evidence>
<feature type="compositionally biased region" description="Polar residues" evidence="9">
    <location>
        <begin position="139"/>
        <end position="158"/>
    </location>
</feature>
<evidence type="ECO:0000256" key="8">
    <source>
        <dbReference type="ARBA" id="ARBA00049202"/>
    </source>
</evidence>
<proteinExistence type="inferred from homology"/>
<evidence type="ECO:0000256" key="4">
    <source>
        <dbReference type="ARBA" id="ARBA00022679"/>
    </source>
</evidence>
<keyword evidence="6" id="KW-0819">tRNA processing</keyword>
<dbReference type="Gene3D" id="3.30.1960.10">
    <property type="entry name" value="tRNA wybutosine-synthesizing-like"/>
    <property type="match status" value="1"/>
</dbReference>
<keyword evidence="12" id="KW-1185">Reference proteome</keyword>
<dbReference type="RefSeq" id="XP_009156848.1">
    <property type="nucleotide sequence ID" value="XM_009158600.1"/>
</dbReference>
<evidence type="ECO:0000256" key="9">
    <source>
        <dbReference type="SAM" id="MobiDB-lite"/>
    </source>
</evidence>
<sequence length="426" mass="45937">MPRLHSEPEIPPSFKAKKAKILSLLGQSDEAYTDKSPKGTVDAQIRELIAEINAYDGLVTTSSCAGRVAVFVEGPKRKPKPEPEILEVRVGNGEPINGAKGHADDGVSTGRSTGTTTASPGGKGGGRWLYVSHDPIPTPKSNLKASEQPAANPTSTEAVHSEPLVQHDAEYFTSLFKLSSPQQTELPQASPSNNNVAPLLKGVGASSNPRLVHLSFSPLILHILCATLHHARVLLAAAINAGFRESGVQSLRAMDEPEHGVMVAVRTAGLGFETVVGVVSGDQDTANLEGRETVHKLVDENYLAVCAGVVNERFRWNDERRERFRAELRKAVVSTTAAASSAAAPCGTEDTAAPATRPESRWEDKDERRRRKREEGLKRQKEAEKMKNQQQQLLETRTSLPNGSTGRHISPPLEDLDDGLSTLGIK</sequence>
<gene>
    <name evidence="11" type="ORF">HMPREF1120_04469</name>
</gene>
<feature type="compositionally biased region" description="Basic and acidic residues" evidence="9">
    <location>
        <begin position="358"/>
        <end position="387"/>
    </location>
</feature>
<feature type="compositionally biased region" description="Low complexity" evidence="9">
    <location>
        <begin position="106"/>
        <end position="120"/>
    </location>
</feature>
<keyword evidence="5" id="KW-0949">S-adenosyl-L-methionine</keyword>
<dbReference type="AlphaFoldDB" id="H6C0G0"/>
<dbReference type="FunCoup" id="H6C0G0">
    <property type="interactions" value="53"/>
</dbReference>
<feature type="domain" description="tRNA wybutosine-synthesizing protein" evidence="10">
    <location>
        <begin position="17"/>
        <end position="329"/>
    </location>
</feature>
<evidence type="ECO:0000256" key="2">
    <source>
        <dbReference type="ARBA" id="ARBA00012750"/>
    </source>
</evidence>
<dbReference type="InterPro" id="IPR003827">
    <property type="entry name" value="tRNA_yW-synthesising"/>
</dbReference>
<comment type="similarity">
    <text evidence="1">Belongs to the TYW3 family.</text>
</comment>
<dbReference type="Pfam" id="PF02676">
    <property type="entry name" value="TYW3"/>
    <property type="match status" value="1"/>
</dbReference>
<keyword evidence="4" id="KW-0808">Transferase</keyword>
<dbReference type="GeneID" id="20309108"/>
<dbReference type="Proteomes" id="UP000007304">
    <property type="component" value="Unassembled WGS sequence"/>
</dbReference>
<dbReference type="GO" id="GO:0008168">
    <property type="term" value="F:methyltransferase activity"/>
    <property type="evidence" value="ECO:0007669"/>
    <property type="project" value="UniProtKB-KW"/>
</dbReference>
<evidence type="ECO:0000256" key="1">
    <source>
        <dbReference type="ARBA" id="ARBA00008569"/>
    </source>
</evidence>
<evidence type="ECO:0000256" key="3">
    <source>
        <dbReference type="ARBA" id="ARBA00022603"/>
    </source>
</evidence>
<dbReference type="STRING" id="858893.H6C0G0"/>
<dbReference type="HOGENOM" id="CLU_047426_0_1_1"/>
<dbReference type="PANTHER" id="PTHR48418">
    <property type="entry name" value="TRNA WYBUTOSINE-SYNTHESIZING PROTEIN 3"/>
    <property type="match status" value="1"/>
</dbReference>
<organism evidence="11 12">
    <name type="scientific">Exophiala dermatitidis (strain ATCC 34100 / CBS 525.76 / NIH/UT8656)</name>
    <name type="common">Black yeast</name>
    <name type="synonym">Wangiella dermatitidis</name>
    <dbReference type="NCBI Taxonomy" id="858893"/>
    <lineage>
        <taxon>Eukaryota</taxon>
        <taxon>Fungi</taxon>
        <taxon>Dikarya</taxon>
        <taxon>Ascomycota</taxon>
        <taxon>Pezizomycotina</taxon>
        <taxon>Eurotiomycetes</taxon>
        <taxon>Chaetothyriomycetidae</taxon>
        <taxon>Chaetothyriales</taxon>
        <taxon>Herpotrichiellaceae</taxon>
        <taxon>Exophiala</taxon>
    </lineage>
</organism>
<dbReference type="InterPro" id="IPR036602">
    <property type="entry name" value="tRNA_yW-synthesising-like_sf"/>
</dbReference>
<dbReference type="EMBL" id="JH226133">
    <property type="protein sequence ID" value="EHY56387.1"/>
    <property type="molecule type" value="Genomic_DNA"/>
</dbReference>